<keyword evidence="2" id="KW-1185">Reference proteome</keyword>
<protein>
    <submittedName>
        <fullName evidence="1">Uncharacterized protein</fullName>
    </submittedName>
</protein>
<accession>A0ACB9J2C9</accession>
<reference evidence="1 2" key="2">
    <citation type="journal article" date="2022" name="Mol. Ecol. Resour.">
        <title>The genomes of chicory, endive, great burdock and yacon provide insights into Asteraceae paleo-polyploidization history and plant inulin production.</title>
        <authorList>
            <person name="Fan W."/>
            <person name="Wang S."/>
            <person name="Wang H."/>
            <person name="Wang A."/>
            <person name="Jiang F."/>
            <person name="Liu H."/>
            <person name="Zhao H."/>
            <person name="Xu D."/>
            <person name="Zhang Y."/>
        </authorList>
    </citation>
    <scope>NUCLEOTIDE SEQUENCE [LARGE SCALE GENOMIC DNA]</scope>
    <source>
        <strain evidence="2">cv. Yunnan</strain>
        <tissue evidence="1">Leaves</tissue>
    </source>
</reference>
<name>A0ACB9J2C9_9ASTR</name>
<organism evidence="1 2">
    <name type="scientific">Smallanthus sonchifolius</name>
    <dbReference type="NCBI Taxonomy" id="185202"/>
    <lineage>
        <taxon>Eukaryota</taxon>
        <taxon>Viridiplantae</taxon>
        <taxon>Streptophyta</taxon>
        <taxon>Embryophyta</taxon>
        <taxon>Tracheophyta</taxon>
        <taxon>Spermatophyta</taxon>
        <taxon>Magnoliopsida</taxon>
        <taxon>eudicotyledons</taxon>
        <taxon>Gunneridae</taxon>
        <taxon>Pentapetalae</taxon>
        <taxon>asterids</taxon>
        <taxon>campanulids</taxon>
        <taxon>Asterales</taxon>
        <taxon>Asteraceae</taxon>
        <taxon>Asteroideae</taxon>
        <taxon>Heliantheae alliance</taxon>
        <taxon>Millerieae</taxon>
        <taxon>Smallanthus</taxon>
    </lineage>
</organism>
<reference evidence="2" key="1">
    <citation type="journal article" date="2022" name="Mol. Ecol. Resour.">
        <title>The genomes of chicory, endive, great burdock and yacon provide insights into Asteraceae palaeo-polyploidization history and plant inulin production.</title>
        <authorList>
            <person name="Fan W."/>
            <person name="Wang S."/>
            <person name="Wang H."/>
            <person name="Wang A."/>
            <person name="Jiang F."/>
            <person name="Liu H."/>
            <person name="Zhao H."/>
            <person name="Xu D."/>
            <person name="Zhang Y."/>
        </authorList>
    </citation>
    <scope>NUCLEOTIDE SEQUENCE [LARGE SCALE GENOMIC DNA]</scope>
    <source>
        <strain evidence="2">cv. Yunnan</strain>
    </source>
</reference>
<sequence length="134" mass="15372">MRNNKSNSMIHIPFSWEKIPGVPKFVASPMRAMTPKINEVLPMPPGSFRQPVRSVSKRMFLWEEDPFLAAMIECTKDCDHKYKGKGEIKKSFGTKVGTSKASTTIATTRICFIWELAKIPFWLHYSTFDLSKIE</sequence>
<dbReference type="EMBL" id="CM042023">
    <property type="protein sequence ID" value="KAI3813417.1"/>
    <property type="molecule type" value="Genomic_DNA"/>
</dbReference>
<comment type="caution">
    <text evidence="1">The sequence shown here is derived from an EMBL/GenBank/DDBJ whole genome shotgun (WGS) entry which is preliminary data.</text>
</comment>
<proteinExistence type="predicted"/>
<evidence type="ECO:0000313" key="1">
    <source>
        <dbReference type="EMBL" id="KAI3813417.1"/>
    </source>
</evidence>
<dbReference type="Proteomes" id="UP001056120">
    <property type="component" value="Linkage Group LG06"/>
</dbReference>
<gene>
    <name evidence="1" type="ORF">L1987_18139</name>
</gene>
<evidence type="ECO:0000313" key="2">
    <source>
        <dbReference type="Proteomes" id="UP001056120"/>
    </source>
</evidence>